<evidence type="ECO:0000313" key="2">
    <source>
        <dbReference type="Proteomes" id="UP000199065"/>
    </source>
</evidence>
<evidence type="ECO:0000313" key="1">
    <source>
        <dbReference type="EMBL" id="SFG50051.1"/>
    </source>
</evidence>
<accession>A0A1I2SJD8</accession>
<keyword evidence="2" id="KW-1185">Reference proteome</keyword>
<evidence type="ECO:0008006" key="3">
    <source>
        <dbReference type="Google" id="ProtNLM"/>
    </source>
</evidence>
<sequence>MYIALGLSLLLVVGALVGAKLVFQNARQPVNVVAIPAPDAESSQCAELLQRLPAKVLGVKRAEMASEVAGTAVWAKGSEADVTLRCGVDVPFQYTELSEPETIDGTDWFEIQDPMSPARSWYAVNRFPVVAVTTEGDPREDLAHALTQLEHKDAPQNPAPLSELAAGPDRFCDRLDLPEQLGDLQLKGSAWVARGKEPIVLRCGVELPEAYQPGVQLTQINDVPWFEDAGIWYALRENIVAVYLPEDSSNLVPLSDAIRRAVPAES</sequence>
<protein>
    <recommendedName>
        <fullName evidence="3">DUF3515 domain-containing protein</fullName>
    </recommendedName>
</protein>
<dbReference type="EMBL" id="FOPJ01000005">
    <property type="protein sequence ID" value="SFG50051.1"/>
    <property type="molecule type" value="Genomic_DNA"/>
</dbReference>
<dbReference type="AlphaFoldDB" id="A0A1I2SJD8"/>
<dbReference type="Proteomes" id="UP000199065">
    <property type="component" value="Unassembled WGS sequence"/>
</dbReference>
<proteinExistence type="predicted"/>
<gene>
    <name evidence="1" type="ORF">SAMN05660282_01061</name>
</gene>
<organism evidence="1 2">
    <name type="scientific">Corynebacterium spheniscorum</name>
    <dbReference type="NCBI Taxonomy" id="185761"/>
    <lineage>
        <taxon>Bacteria</taxon>
        <taxon>Bacillati</taxon>
        <taxon>Actinomycetota</taxon>
        <taxon>Actinomycetes</taxon>
        <taxon>Mycobacteriales</taxon>
        <taxon>Corynebacteriaceae</taxon>
        <taxon>Corynebacterium</taxon>
    </lineage>
</organism>
<dbReference type="STRING" id="185761.SAMN05660282_01061"/>
<dbReference type="Pfam" id="PF12028">
    <property type="entry name" value="DUF3515"/>
    <property type="match status" value="2"/>
</dbReference>
<dbReference type="InterPro" id="IPR021903">
    <property type="entry name" value="DUF3515"/>
</dbReference>
<name>A0A1I2SJD8_9CORY</name>
<reference evidence="1 2" key="1">
    <citation type="submission" date="2016-10" db="EMBL/GenBank/DDBJ databases">
        <authorList>
            <person name="de Groot N.N."/>
        </authorList>
    </citation>
    <scope>NUCLEOTIDE SEQUENCE [LARGE SCALE GENOMIC DNA]</scope>
    <source>
        <strain>J11</strain>
        <strain evidence="2">PG 39</strain>
    </source>
</reference>